<feature type="transmembrane region" description="Helical" evidence="1">
    <location>
        <begin position="183"/>
        <end position="202"/>
    </location>
</feature>
<feature type="transmembrane region" description="Helical" evidence="1">
    <location>
        <begin position="269"/>
        <end position="285"/>
    </location>
</feature>
<keyword evidence="1" id="KW-1133">Transmembrane helix</keyword>
<evidence type="ECO:0000256" key="1">
    <source>
        <dbReference type="SAM" id="Phobius"/>
    </source>
</evidence>
<name>M0K5K8_9EURY</name>
<evidence type="ECO:0000313" key="3">
    <source>
        <dbReference type="Proteomes" id="UP000011623"/>
    </source>
</evidence>
<dbReference type="Proteomes" id="UP000011623">
    <property type="component" value="Unassembled WGS sequence"/>
</dbReference>
<feature type="transmembrane region" description="Helical" evidence="1">
    <location>
        <begin position="159"/>
        <end position="177"/>
    </location>
</feature>
<proteinExistence type="predicted"/>
<feature type="transmembrane region" description="Helical" evidence="1">
    <location>
        <begin position="47"/>
        <end position="69"/>
    </location>
</feature>
<dbReference type="PATRIC" id="fig|1227452.3.peg.3663"/>
<reference evidence="2 3" key="1">
    <citation type="journal article" date="2014" name="PLoS Genet.">
        <title>Phylogenetically driven sequencing of extremely halophilic archaea reveals strategies for static and dynamic osmo-response.</title>
        <authorList>
            <person name="Becker E.A."/>
            <person name="Seitzer P.M."/>
            <person name="Tritt A."/>
            <person name="Larsen D."/>
            <person name="Krusor M."/>
            <person name="Yao A.I."/>
            <person name="Wu D."/>
            <person name="Madern D."/>
            <person name="Eisen J.A."/>
            <person name="Darling A.E."/>
            <person name="Facciotti M.T."/>
        </authorList>
    </citation>
    <scope>NUCLEOTIDE SEQUENCE [LARGE SCALE GENOMIC DNA]</scope>
    <source>
        <strain evidence="2 3">JCM 13557</strain>
    </source>
</reference>
<keyword evidence="1" id="KW-0812">Transmembrane</keyword>
<keyword evidence="3" id="KW-1185">Reference proteome</keyword>
<gene>
    <name evidence="2" type="ORF">C442_18409</name>
</gene>
<sequence length="289" mass="31886">MTISLASLALSGVLVYEISKAYGFKPCTAFVGTALFVNLSSVSGYYLYNFWLTDPIAYVFTLLGIYAVFTERNWLFLIALLVGVTAKESVLFVAPLYFTFPASKIINRGTIKRFATLVAPAVTILVLIRVSIRAGGEYSYVNTFLTIGVPRITGLDAEFLTKISVSAFGFLIVFPVFNLRKTIPTLFRFLPFLILVYAQLLVATDVARLIMMGFPAFVIMSLEGLTALTDRLSDLGSVSVPVFVYLVPCLLIFYFNLGSITPVSFATEGAVYTGFTILIMITIYVENWV</sequence>
<dbReference type="EMBL" id="AOLW01000049">
    <property type="protein sequence ID" value="EMA16118.1"/>
    <property type="molecule type" value="Genomic_DNA"/>
</dbReference>
<feature type="transmembrane region" description="Helical" evidence="1">
    <location>
        <begin position="110"/>
        <end position="128"/>
    </location>
</feature>
<feature type="transmembrane region" description="Helical" evidence="1">
    <location>
        <begin position="235"/>
        <end position="257"/>
    </location>
</feature>
<feature type="transmembrane region" description="Helical" evidence="1">
    <location>
        <begin position="209"/>
        <end position="229"/>
    </location>
</feature>
<accession>M0K5K8</accession>
<dbReference type="AlphaFoldDB" id="M0K5K8"/>
<protein>
    <submittedName>
        <fullName evidence="2">Uncharacterized protein</fullName>
    </submittedName>
</protein>
<comment type="caution">
    <text evidence="2">The sequence shown here is derived from an EMBL/GenBank/DDBJ whole genome shotgun (WGS) entry which is preliminary data.</text>
</comment>
<keyword evidence="1" id="KW-0472">Membrane</keyword>
<feature type="transmembrane region" description="Helical" evidence="1">
    <location>
        <begin position="76"/>
        <end position="98"/>
    </location>
</feature>
<evidence type="ECO:0000313" key="2">
    <source>
        <dbReference type="EMBL" id="EMA16118.1"/>
    </source>
</evidence>
<organism evidence="2 3">
    <name type="scientific">Haloarcula amylolytica JCM 13557</name>
    <dbReference type="NCBI Taxonomy" id="1227452"/>
    <lineage>
        <taxon>Archaea</taxon>
        <taxon>Methanobacteriati</taxon>
        <taxon>Methanobacteriota</taxon>
        <taxon>Stenosarchaea group</taxon>
        <taxon>Halobacteria</taxon>
        <taxon>Halobacteriales</taxon>
        <taxon>Haloarculaceae</taxon>
        <taxon>Haloarcula</taxon>
    </lineage>
</organism>